<dbReference type="AlphaFoldDB" id="A0A8B6GC45"/>
<dbReference type="EMBL" id="UYJE01008202">
    <property type="protein sequence ID" value="VDI62002.1"/>
    <property type="molecule type" value="Genomic_DNA"/>
</dbReference>
<keyword evidence="3" id="KW-1185">Reference proteome</keyword>
<sequence>MAEQRGSIIEKIQNLRGKKSVNNETIKESDYVPPKKRPKKALSPSLHETDSDNVSDLSVLYNFKLGDVVAIAYSDSWYPGQVEEIKDDSFAKVKCLHPTNSKKFAFHWPNKDDIILVENIFIFESEFEMVPKDSNLPFLK</sequence>
<reference evidence="2" key="1">
    <citation type="submission" date="2018-11" db="EMBL/GenBank/DDBJ databases">
        <authorList>
            <person name="Alioto T."/>
            <person name="Alioto T."/>
        </authorList>
    </citation>
    <scope>NUCLEOTIDE SEQUENCE</scope>
</reference>
<feature type="region of interest" description="Disordered" evidence="1">
    <location>
        <begin position="19"/>
        <end position="52"/>
    </location>
</feature>
<protein>
    <recommendedName>
        <fullName evidence="4">Tudor domain-containing protein</fullName>
    </recommendedName>
</protein>
<evidence type="ECO:0000313" key="3">
    <source>
        <dbReference type="Proteomes" id="UP000596742"/>
    </source>
</evidence>
<evidence type="ECO:0000313" key="2">
    <source>
        <dbReference type="EMBL" id="VDI62002.1"/>
    </source>
</evidence>
<comment type="caution">
    <text evidence="2">The sequence shown here is derived from an EMBL/GenBank/DDBJ whole genome shotgun (WGS) entry which is preliminary data.</text>
</comment>
<accession>A0A8B6GC45</accession>
<gene>
    <name evidence="2" type="ORF">MGAL_10B034806</name>
</gene>
<dbReference type="OrthoDB" id="6141694at2759"/>
<evidence type="ECO:0000256" key="1">
    <source>
        <dbReference type="SAM" id="MobiDB-lite"/>
    </source>
</evidence>
<name>A0A8B6GC45_MYTGA</name>
<organism evidence="2 3">
    <name type="scientific">Mytilus galloprovincialis</name>
    <name type="common">Mediterranean mussel</name>
    <dbReference type="NCBI Taxonomy" id="29158"/>
    <lineage>
        <taxon>Eukaryota</taxon>
        <taxon>Metazoa</taxon>
        <taxon>Spiralia</taxon>
        <taxon>Lophotrochozoa</taxon>
        <taxon>Mollusca</taxon>
        <taxon>Bivalvia</taxon>
        <taxon>Autobranchia</taxon>
        <taxon>Pteriomorphia</taxon>
        <taxon>Mytilida</taxon>
        <taxon>Mytiloidea</taxon>
        <taxon>Mytilidae</taxon>
        <taxon>Mytilinae</taxon>
        <taxon>Mytilus</taxon>
    </lineage>
</organism>
<dbReference type="Proteomes" id="UP000596742">
    <property type="component" value="Unassembled WGS sequence"/>
</dbReference>
<proteinExistence type="predicted"/>
<evidence type="ECO:0008006" key="4">
    <source>
        <dbReference type="Google" id="ProtNLM"/>
    </source>
</evidence>